<dbReference type="CDD" id="cd06558">
    <property type="entry name" value="crotonase-like"/>
    <property type="match status" value="1"/>
</dbReference>
<dbReference type="Pfam" id="PF00378">
    <property type="entry name" value="ECH_1"/>
    <property type="match status" value="1"/>
</dbReference>
<proteinExistence type="predicted"/>
<feature type="region of interest" description="Disordered" evidence="1">
    <location>
        <begin position="1"/>
        <end position="34"/>
    </location>
</feature>
<evidence type="ECO:0000313" key="2">
    <source>
        <dbReference type="EMBL" id="TLX42195.1"/>
    </source>
</evidence>
<dbReference type="InterPro" id="IPR001753">
    <property type="entry name" value="Enoyl-CoA_hydra/iso"/>
</dbReference>
<dbReference type="GO" id="GO:0016853">
    <property type="term" value="F:isomerase activity"/>
    <property type="evidence" value="ECO:0007669"/>
    <property type="project" value="UniProtKB-KW"/>
</dbReference>
<name>A0A6C1KD50_XANAU</name>
<dbReference type="GeneID" id="95774808"/>
<dbReference type="EMBL" id="VAUP01000031">
    <property type="protein sequence ID" value="TLX42195.1"/>
    <property type="molecule type" value="Genomic_DNA"/>
</dbReference>
<dbReference type="InterPro" id="IPR029045">
    <property type="entry name" value="ClpP/crotonase-like_dom_sf"/>
</dbReference>
<dbReference type="Gene3D" id="3.90.226.10">
    <property type="entry name" value="2-enoyl-CoA Hydratase, Chain A, domain 1"/>
    <property type="match status" value="1"/>
</dbReference>
<gene>
    <name evidence="2" type="ORF">FBQ73_15250</name>
</gene>
<dbReference type="AlphaFoldDB" id="A0A6C1KD50"/>
<dbReference type="Proteomes" id="UP000305131">
    <property type="component" value="Unassembled WGS sequence"/>
</dbReference>
<dbReference type="PANTHER" id="PTHR43459:SF1">
    <property type="entry name" value="EG:BACN32G11.4 PROTEIN"/>
    <property type="match status" value="1"/>
</dbReference>
<keyword evidence="2" id="KW-0413">Isomerase</keyword>
<organism evidence="2 3">
    <name type="scientific">Xanthobacter autotrophicus</name>
    <dbReference type="NCBI Taxonomy" id="280"/>
    <lineage>
        <taxon>Bacteria</taxon>
        <taxon>Pseudomonadati</taxon>
        <taxon>Pseudomonadota</taxon>
        <taxon>Alphaproteobacteria</taxon>
        <taxon>Hyphomicrobiales</taxon>
        <taxon>Xanthobacteraceae</taxon>
        <taxon>Xanthobacter</taxon>
    </lineage>
</organism>
<accession>A0A6C1KD50</accession>
<evidence type="ECO:0000256" key="1">
    <source>
        <dbReference type="SAM" id="MobiDB-lite"/>
    </source>
</evidence>
<evidence type="ECO:0000313" key="3">
    <source>
        <dbReference type="Proteomes" id="UP000305131"/>
    </source>
</evidence>
<dbReference type="RefSeq" id="WP_138400336.1">
    <property type="nucleotide sequence ID" value="NZ_JBAFVI010000003.1"/>
</dbReference>
<dbReference type="PANTHER" id="PTHR43459">
    <property type="entry name" value="ENOYL-COA HYDRATASE"/>
    <property type="match status" value="1"/>
</dbReference>
<dbReference type="SUPFAM" id="SSF52096">
    <property type="entry name" value="ClpP/crotonase"/>
    <property type="match status" value="1"/>
</dbReference>
<sequence length="299" mass="30729">MTHSTSEASAQAPAASSQAPAASSQAPAANNAPAPESWIGEGPVLLDYAEGVATLTLNRPGSANGMNIELMQALYRAIMVVHRAPDVRVLHLRGAGANFCAGGDVREFASKGEALGDFLREVTAYLQVAIGALIRLKAVVVTEVHGYAAGGGGLGLVCASDVVIAGAGAKFLAGATRVGMAPDAGSSVILPHLVGFRRAAEIMLSNRIVDAAEAQAIGLITRCVPDDALQAEAKKAARLYASGAPLALAATKRLLWNALDVERALPEEARTVSELSFTADSREGLAAVIGKRKPVFTGR</sequence>
<reference evidence="2 3" key="1">
    <citation type="submission" date="2019-05" db="EMBL/GenBank/DDBJ databases">
        <authorList>
            <person name="Zhou X."/>
        </authorList>
    </citation>
    <scope>NUCLEOTIDE SEQUENCE [LARGE SCALE GENOMIC DNA]</scope>
    <source>
        <strain evidence="2 3">DSM 432</strain>
    </source>
</reference>
<comment type="caution">
    <text evidence="2">The sequence shown here is derived from an EMBL/GenBank/DDBJ whole genome shotgun (WGS) entry which is preliminary data.</text>
</comment>
<protein>
    <submittedName>
        <fullName evidence="2">Enoyl-CoA hydratase/isomerase family protein</fullName>
    </submittedName>
</protein>
<dbReference type="OrthoDB" id="9781757at2"/>